<dbReference type="Proteomes" id="UP000247702">
    <property type="component" value="Unassembled WGS sequence"/>
</dbReference>
<dbReference type="Gene3D" id="1.10.510.10">
    <property type="entry name" value="Transferase(Phosphotransferase) domain 1"/>
    <property type="match status" value="1"/>
</dbReference>
<dbReference type="GO" id="GO:0005524">
    <property type="term" value="F:ATP binding"/>
    <property type="evidence" value="ECO:0007669"/>
    <property type="project" value="InterPro"/>
</dbReference>
<dbReference type="Pfam" id="PF07714">
    <property type="entry name" value="PK_Tyr_Ser-Thr"/>
    <property type="match status" value="1"/>
</dbReference>
<proteinExistence type="predicted"/>
<dbReference type="PROSITE" id="PS50011">
    <property type="entry name" value="PROTEIN_KINASE_DOM"/>
    <property type="match status" value="1"/>
</dbReference>
<reference evidence="2 3" key="1">
    <citation type="submission" date="2017-11" db="EMBL/GenBank/DDBJ databases">
        <title>The genome of Rhizophagus clarus HR1 reveals common genetic basis of auxotrophy among arbuscular mycorrhizal fungi.</title>
        <authorList>
            <person name="Kobayashi Y."/>
        </authorList>
    </citation>
    <scope>NUCLEOTIDE SEQUENCE [LARGE SCALE GENOMIC DNA]</scope>
    <source>
        <strain evidence="2 3">HR1</strain>
    </source>
</reference>
<gene>
    <name evidence="2" type="ORF">RclHR1_15590005</name>
</gene>
<dbReference type="InterPro" id="IPR001245">
    <property type="entry name" value="Ser-Thr/Tyr_kinase_cat_dom"/>
</dbReference>
<accession>A0A2Z6QUQ2</accession>
<name>A0A2Z6QUQ2_9GLOM</name>
<evidence type="ECO:0000259" key="1">
    <source>
        <dbReference type="PROSITE" id="PS50011"/>
    </source>
</evidence>
<dbReference type="InterPro" id="IPR000719">
    <property type="entry name" value="Prot_kinase_dom"/>
</dbReference>
<evidence type="ECO:0000313" key="2">
    <source>
        <dbReference type="EMBL" id="GBB88964.1"/>
    </source>
</evidence>
<dbReference type="SUPFAM" id="SSF56112">
    <property type="entry name" value="Protein kinase-like (PK-like)"/>
    <property type="match status" value="1"/>
</dbReference>
<dbReference type="InterPro" id="IPR050167">
    <property type="entry name" value="Ser_Thr_protein_kinase"/>
</dbReference>
<dbReference type="EMBL" id="BEXD01000623">
    <property type="protein sequence ID" value="GBB88964.1"/>
    <property type="molecule type" value="Genomic_DNA"/>
</dbReference>
<keyword evidence="3" id="KW-1185">Reference proteome</keyword>
<evidence type="ECO:0000313" key="3">
    <source>
        <dbReference type="Proteomes" id="UP000247702"/>
    </source>
</evidence>
<dbReference type="GO" id="GO:0004672">
    <property type="term" value="F:protein kinase activity"/>
    <property type="evidence" value="ECO:0007669"/>
    <property type="project" value="InterPro"/>
</dbReference>
<comment type="caution">
    <text evidence="2">The sequence shown here is derived from an EMBL/GenBank/DDBJ whole genome shotgun (WGS) entry which is preliminary data.</text>
</comment>
<dbReference type="PANTHER" id="PTHR23257">
    <property type="entry name" value="SERINE-THREONINE PROTEIN KINASE"/>
    <property type="match status" value="1"/>
</dbReference>
<dbReference type="AlphaFoldDB" id="A0A2Z6QUQ2"/>
<dbReference type="InterPro" id="IPR011009">
    <property type="entry name" value="Kinase-like_dom_sf"/>
</dbReference>
<feature type="domain" description="Protein kinase" evidence="1">
    <location>
        <begin position="138"/>
        <end position="411"/>
    </location>
</feature>
<organism evidence="2 3">
    <name type="scientific">Rhizophagus clarus</name>
    <dbReference type="NCBI Taxonomy" id="94130"/>
    <lineage>
        <taxon>Eukaryota</taxon>
        <taxon>Fungi</taxon>
        <taxon>Fungi incertae sedis</taxon>
        <taxon>Mucoromycota</taxon>
        <taxon>Glomeromycotina</taxon>
        <taxon>Glomeromycetes</taxon>
        <taxon>Glomerales</taxon>
        <taxon>Glomeraceae</taxon>
        <taxon>Rhizophagus</taxon>
    </lineage>
</organism>
<protein>
    <recommendedName>
        <fullName evidence="1">Protein kinase domain-containing protein</fullName>
    </recommendedName>
</protein>
<sequence length="491" mass="57270">MSTFRYDLIGSAINRAYSLIDTRIHNNNIHTEFEFQKQTVLADKTLTNDEQNEAVRLLTKNYDRNKIIDNEGTKRICEDCNQECLATLYCEICVHNYLKENFSNWSSGNDDIDNLIKKCQMESFMPDMIIEWISYSDLQDVEYLTKGGCSEIYTAIWISGRYDQWNSKNQQLKRKGNIKVVLKKLENVENASQSWFEEAKSHLTISNKRAEVVRCYGLTKDPSDGNYMLVIMRMNINLREYLQQNHNQLTWKERINIAYSIINNLSYIHKENAIHRDLHSGNILYSQLNDYWYIADLGFCGPVDKPLRSVYGNLPYIAPEVIAENQTTFASDVYSIAILMWEISSGQVPFVDYERDYYLATNIINGIRPKIVQGTPLEYESLMKQCWDADPLKRIDSNTLKDKIGEIHLHYQNESNELFQSYINDNSNISNNTNSSRLLSKVYQLENFSVPRNATEEEQEAFHSKPYDFDIPDDINDFDKSINTNKLLQKE</sequence>